<organism evidence="1 2">
    <name type="scientific">Cladophialophora bantiana (strain ATCC 10958 / CBS 173.52 / CDC B-1940 / NIH 8579)</name>
    <name type="common">Xylohypha bantiana</name>
    <dbReference type="NCBI Taxonomy" id="1442370"/>
    <lineage>
        <taxon>Eukaryota</taxon>
        <taxon>Fungi</taxon>
        <taxon>Dikarya</taxon>
        <taxon>Ascomycota</taxon>
        <taxon>Pezizomycotina</taxon>
        <taxon>Eurotiomycetes</taxon>
        <taxon>Chaetothyriomycetidae</taxon>
        <taxon>Chaetothyriales</taxon>
        <taxon>Herpotrichiellaceae</taxon>
        <taxon>Cladophialophora</taxon>
    </lineage>
</organism>
<gene>
    <name evidence="1" type="ORF">Z519_12155</name>
</gene>
<dbReference type="EMBL" id="KN847005">
    <property type="protein sequence ID" value="KIW87252.1"/>
    <property type="molecule type" value="Genomic_DNA"/>
</dbReference>
<sequence length="64" mass="7715">MAFAEADKLRKTCEDLIRVKPEGWVPLEEYEEAKKIEQALKRDTFYAAESPEDEERIREHWLFE</sequence>
<dbReference type="HOGENOM" id="CLU_2867485_0_0_1"/>
<evidence type="ECO:0000313" key="1">
    <source>
        <dbReference type="EMBL" id="KIW87252.1"/>
    </source>
</evidence>
<dbReference type="OrthoDB" id="4154601at2759"/>
<protein>
    <submittedName>
        <fullName evidence="1">Uncharacterized protein</fullName>
    </submittedName>
</protein>
<keyword evidence="2" id="KW-1185">Reference proteome</keyword>
<proteinExistence type="predicted"/>
<dbReference type="RefSeq" id="XP_016613921.1">
    <property type="nucleotide sequence ID" value="XM_016769862.1"/>
</dbReference>
<dbReference type="Proteomes" id="UP000053789">
    <property type="component" value="Unassembled WGS sequence"/>
</dbReference>
<dbReference type="GeneID" id="27705083"/>
<evidence type="ECO:0000313" key="2">
    <source>
        <dbReference type="Proteomes" id="UP000053789"/>
    </source>
</evidence>
<dbReference type="VEuPathDB" id="FungiDB:Z519_12155"/>
<dbReference type="AlphaFoldDB" id="A0A0D2FKN5"/>
<accession>A0A0D2FKN5</accession>
<reference evidence="1" key="1">
    <citation type="submission" date="2015-01" db="EMBL/GenBank/DDBJ databases">
        <title>The Genome Sequence of Cladophialophora bantiana CBS 173.52.</title>
        <authorList>
            <consortium name="The Broad Institute Genomics Platform"/>
            <person name="Cuomo C."/>
            <person name="de Hoog S."/>
            <person name="Gorbushina A."/>
            <person name="Stielow B."/>
            <person name="Teixiera M."/>
            <person name="Abouelleil A."/>
            <person name="Chapman S.B."/>
            <person name="Priest M."/>
            <person name="Young S.K."/>
            <person name="Wortman J."/>
            <person name="Nusbaum C."/>
            <person name="Birren B."/>
        </authorList>
    </citation>
    <scope>NUCLEOTIDE SEQUENCE [LARGE SCALE GENOMIC DNA]</scope>
    <source>
        <strain evidence="1">CBS 173.52</strain>
    </source>
</reference>
<name>A0A0D2FKN5_CLAB1</name>